<dbReference type="Proteomes" id="UP000748531">
    <property type="component" value="Unassembled WGS sequence"/>
</dbReference>
<dbReference type="EMBL" id="LUCH01006274">
    <property type="protein sequence ID" value="KAF5397431.1"/>
    <property type="molecule type" value="Genomic_DNA"/>
</dbReference>
<evidence type="ECO:0000256" key="6">
    <source>
        <dbReference type="SAM" id="MobiDB-lite"/>
    </source>
</evidence>
<dbReference type="OrthoDB" id="10254663at2759"/>
<dbReference type="SUPFAM" id="SSF90257">
    <property type="entry name" value="Myosin rod fragments"/>
    <property type="match status" value="1"/>
</dbReference>
<evidence type="ECO:0000256" key="5">
    <source>
        <dbReference type="SAM" id="Coils"/>
    </source>
</evidence>
<protein>
    <submittedName>
        <fullName evidence="7">Uncharacterized protein</fullName>
    </submittedName>
</protein>
<feature type="region of interest" description="Disordered" evidence="6">
    <location>
        <begin position="371"/>
        <end position="404"/>
    </location>
</feature>
<evidence type="ECO:0000256" key="3">
    <source>
        <dbReference type="ARBA" id="ARBA00023212"/>
    </source>
</evidence>
<evidence type="ECO:0000256" key="4">
    <source>
        <dbReference type="ARBA" id="ARBA00038123"/>
    </source>
</evidence>
<dbReference type="InterPro" id="IPR051877">
    <property type="entry name" value="Centriole_BasalBody_StrucProt"/>
</dbReference>
<comment type="similarity">
    <text evidence="4">Belongs to the CEP135/TSGA10 family.</text>
</comment>
<reference evidence="7" key="1">
    <citation type="submission" date="2019-05" db="EMBL/GenBank/DDBJ databases">
        <title>Annotation for the trematode Paragonimus heterotremus.</title>
        <authorList>
            <person name="Choi Y.-J."/>
        </authorList>
    </citation>
    <scope>NUCLEOTIDE SEQUENCE</scope>
    <source>
        <strain evidence="7">LC</strain>
    </source>
</reference>
<comment type="caution">
    <text evidence="7">The sequence shown here is derived from an EMBL/GenBank/DDBJ whole genome shotgun (WGS) entry which is preliminary data.</text>
</comment>
<feature type="coiled-coil region" evidence="5">
    <location>
        <begin position="410"/>
        <end position="566"/>
    </location>
</feature>
<proteinExistence type="inferred from homology"/>
<evidence type="ECO:0000313" key="8">
    <source>
        <dbReference type="Proteomes" id="UP000748531"/>
    </source>
</evidence>
<feature type="compositionally biased region" description="Basic and acidic residues" evidence="6">
    <location>
        <begin position="371"/>
        <end position="380"/>
    </location>
</feature>
<sequence length="831" mass="98217">MKIFQTYRQVQLFSSSFSYFHLLCYQPFADLLRGFPHRTVYNNYATQQLIILQRHYFCSFHFHIYYDFNLQDELDNIKNLMRKFENGRDYLVQRVDALVARERDLVKELSLQTHGPRSDKLTRNRQRQQLITLNKAMQKRLEGIESDCQRWRLEAQTALTALQQLTKSGWLKQWRTGVPETKELTLSRNPNRSDVNLCSVFPVKEHTFAPNVRRAVTPPPCVRYVRPSKRRSASADFTAKRSNTDEQIELMHLRHIVHRLNLELQCVQVENADYRSKLEQTKYTMLTSFNNHSRFSNNIFAFNVLGKEQSVDLIHLRQERDSLRSLLDKFERQLCDIQSNVRILTNERDLLSGQLHQAQHDLSTARGQLARIEKSQERSRISTHRSPVSQVPFESRCEDQPSPNVSQAIVRRLECERDRLNDNLRQMTSERDSLRDRLHDLTDKGLSEKARLLQRIEDAEEELHRQSKVHETDVRYASDLTHRIDLLEAERRELLDRIDHLSNYHANDDQLTITERNLQTVQTRLNQVEQDYEKLREECIRLRRSLRQLDQEKDTVQASLDERTERCVFLERELAKREHQLHDYQKSSQTYEQRVLRLSESAAQRDTDFVQMSERVAVLELELKHMTDSRDSLSRELEKTKQVDKQHELRQRLDESTAELSQVREMCTCLEQERTDLLKQYRTLTVELDEKTAIIGRLENQLADAQHCCSVRDCELTSWRQQAESAKKELHDLQKPMNTLESQCTLLTRTAAESEERVRRLQAENEEVHRELSEVRALCDRLERQSHTVQHQLTTGNLETDQLRAQLTETERELVNLRKQVGLTNELSACK</sequence>
<dbReference type="GO" id="GO:0005814">
    <property type="term" value="C:centriole"/>
    <property type="evidence" value="ECO:0007669"/>
    <property type="project" value="UniProtKB-SubCell"/>
</dbReference>
<keyword evidence="2" id="KW-0963">Cytoplasm</keyword>
<dbReference type="AlphaFoldDB" id="A0A8J4WET0"/>
<accession>A0A8J4WET0</accession>
<organism evidence="7 8">
    <name type="scientific">Paragonimus heterotremus</name>
    <dbReference type="NCBI Taxonomy" id="100268"/>
    <lineage>
        <taxon>Eukaryota</taxon>
        <taxon>Metazoa</taxon>
        <taxon>Spiralia</taxon>
        <taxon>Lophotrochozoa</taxon>
        <taxon>Platyhelminthes</taxon>
        <taxon>Trematoda</taxon>
        <taxon>Digenea</taxon>
        <taxon>Plagiorchiida</taxon>
        <taxon>Troglotremata</taxon>
        <taxon>Troglotrematidae</taxon>
        <taxon>Paragonimus</taxon>
    </lineage>
</organism>
<evidence type="ECO:0000256" key="1">
    <source>
        <dbReference type="ARBA" id="ARBA00004114"/>
    </source>
</evidence>
<comment type="subcellular location">
    <subcellularLocation>
        <location evidence="1">Cytoplasm</location>
        <location evidence="1">Cytoskeleton</location>
        <location evidence="1">Microtubule organizing center</location>
        <location evidence="1">Centrosome</location>
        <location evidence="1">Centriole</location>
    </subcellularLocation>
</comment>
<dbReference type="PANTHER" id="PTHR20544">
    <property type="entry name" value="CENTROSOMAL PROTEIN CEP135"/>
    <property type="match status" value="1"/>
</dbReference>
<dbReference type="PANTHER" id="PTHR20544:SF0">
    <property type="entry name" value="NUCLEOPROTEIN TPR_MLP1 DOMAIN-CONTAINING PROTEIN"/>
    <property type="match status" value="1"/>
</dbReference>
<gene>
    <name evidence="7" type="ORF">PHET_09094</name>
</gene>
<dbReference type="Gene3D" id="1.10.287.1490">
    <property type="match status" value="1"/>
</dbReference>
<keyword evidence="3" id="KW-0206">Cytoskeleton</keyword>
<feature type="coiled-coil region" evidence="5">
    <location>
        <begin position="723"/>
        <end position="820"/>
    </location>
</feature>
<feature type="coiled-coil region" evidence="5">
    <location>
        <begin position="616"/>
        <end position="680"/>
    </location>
</feature>
<keyword evidence="8" id="KW-1185">Reference proteome</keyword>
<evidence type="ECO:0000256" key="2">
    <source>
        <dbReference type="ARBA" id="ARBA00022490"/>
    </source>
</evidence>
<evidence type="ECO:0000313" key="7">
    <source>
        <dbReference type="EMBL" id="KAF5397431.1"/>
    </source>
</evidence>
<name>A0A8J4WET0_9TREM</name>
<keyword evidence="5" id="KW-0175">Coiled coil</keyword>